<gene>
    <name evidence="7" type="ORF">CJ305_04690</name>
</gene>
<dbReference type="GO" id="GO:0005978">
    <property type="term" value="P:glycogen biosynthetic process"/>
    <property type="evidence" value="ECO:0007669"/>
    <property type="project" value="TreeGrafter"/>
</dbReference>
<dbReference type="PANTHER" id="PTHR45825:SF11">
    <property type="entry name" value="ALPHA AMYLASE DOMAIN-CONTAINING PROTEIN"/>
    <property type="match status" value="1"/>
</dbReference>
<keyword evidence="8" id="KW-1185">Reference proteome</keyword>
<evidence type="ECO:0000256" key="4">
    <source>
        <dbReference type="ARBA" id="ARBA00022679"/>
    </source>
</evidence>
<evidence type="ECO:0000259" key="5">
    <source>
        <dbReference type="Pfam" id="PF00534"/>
    </source>
</evidence>
<evidence type="ECO:0000259" key="6">
    <source>
        <dbReference type="Pfam" id="PF08323"/>
    </source>
</evidence>
<keyword evidence="4" id="KW-0808">Transferase</keyword>
<dbReference type="RefSeq" id="WP_099645099.1">
    <property type="nucleotide sequence ID" value="NZ_KZ319288.1"/>
</dbReference>
<dbReference type="Pfam" id="PF00534">
    <property type="entry name" value="Glycos_transf_1"/>
    <property type="match status" value="1"/>
</dbReference>
<evidence type="ECO:0000256" key="1">
    <source>
        <dbReference type="ARBA" id="ARBA00001478"/>
    </source>
</evidence>
<dbReference type="GO" id="GO:0005829">
    <property type="term" value="C:cytosol"/>
    <property type="evidence" value="ECO:0007669"/>
    <property type="project" value="TreeGrafter"/>
</dbReference>
<organism evidence="7 8">
    <name type="scientific">Leeuwenhoekiella nanhaiensis</name>
    <dbReference type="NCBI Taxonomy" id="1655491"/>
    <lineage>
        <taxon>Bacteria</taxon>
        <taxon>Pseudomonadati</taxon>
        <taxon>Bacteroidota</taxon>
        <taxon>Flavobacteriia</taxon>
        <taxon>Flavobacteriales</taxon>
        <taxon>Flavobacteriaceae</taxon>
        <taxon>Leeuwenhoekiella</taxon>
    </lineage>
</organism>
<dbReference type="InterPro" id="IPR001296">
    <property type="entry name" value="Glyco_trans_1"/>
</dbReference>
<proteinExistence type="predicted"/>
<dbReference type="SUPFAM" id="SSF53756">
    <property type="entry name" value="UDP-Glycosyltransferase/glycogen phosphorylase"/>
    <property type="match status" value="1"/>
</dbReference>
<dbReference type="Gene3D" id="3.40.50.2000">
    <property type="entry name" value="Glycogen Phosphorylase B"/>
    <property type="match status" value="2"/>
</dbReference>
<evidence type="ECO:0000256" key="2">
    <source>
        <dbReference type="ARBA" id="ARBA00012588"/>
    </source>
</evidence>
<reference evidence="7 8" key="1">
    <citation type="submission" date="2017-08" db="EMBL/GenBank/DDBJ databases">
        <title>The whole genome shortgun sequences of strain Leeuwenhoekiella nanhaiensis G18 from the South China Sea.</title>
        <authorList>
            <person name="Liu Q."/>
        </authorList>
    </citation>
    <scope>NUCLEOTIDE SEQUENCE [LARGE SCALE GENOMIC DNA]</scope>
    <source>
        <strain evidence="7 8">G18</strain>
    </source>
</reference>
<dbReference type="EMBL" id="NQXA01000002">
    <property type="protein sequence ID" value="PHQ30265.1"/>
    <property type="molecule type" value="Genomic_DNA"/>
</dbReference>
<dbReference type="Proteomes" id="UP000229433">
    <property type="component" value="Unassembled WGS sequence"/>
</dbReference>
<comment type="catalytic activity">
    <reaction evidence="1">
        <text>[(1-&gt;4)-alpha-D-glucosyl](n) + ADP-alpha-D-glucose = [(1-&gt;4)-alpha-D-glucosyl](n+1) + ADP + H(+)</text>
        <dbReference type="Rhea" id="RHEA:18189"/>
        <dbReference type="Rhea" id="RHEA-COMP:9584"/>
        <dbReference type="Rhea" id="RHEA-COMP:9587"/>
        <dbReference type="ChEBI" id="CHEBI:15378"/>
        <dbReference type="ChEBI" id="CHEBI:15444"/>
        <dbReference type="ChEBI" id="CHEBI:57498"/>
        <dbReference type="ChEBI" id="CHEBI:456216"/>
        <dbReference type="EC" id="2.4.1.21"/>
    </reaction>
</comment>
<dbReference type="GO" id="GO:0009011">
    <property type="term" value="F:alpha-1,4-glucan glucosyltransferase (ADP-glucose donor) activity"/>
    <property type="evidence" value="ECO:0007669"/>
    <property type="project" value="UniProtKB-EC"/>
</dbReference>
<comment type="caution">
    <text evidence="7">The sequence shown here is derived from an EMBL/GenBank/DDBJ whole genome shotgun (WGS) entry which is preliminary data.</text>
</comment>
<protein>
    <recommendedName>
        <fullName evidence="2">starch synthase</fullName>
        <ecNumber evidence="2">2.4.1.21</ecNumber>
    </recommendedName>
</protein>
<sequence length="511" mass="58367">MKNFLFVSAENDALANCKAGGMADVVRDVPRQLAATGDQVHVVVPAYNRLHKTGRFITELKICIQGKDTVAEIYEVAPKKQIDGITHYVIHHPQIVEGNIAHIYNDDPEEPFFTDAVKYFIFNTAVAQAVKQNIFDHVDIAHLHDWHTALLVFHREYNPAYEVLKQTHFVYSIHNLSLQGIRPLRDNYASVEGFFPEIHFDYHQISDTRYPDCINLMAVGIRLCDQVHTVSPSYMQDIMKPSNKPEFIGGEGLEHDLIAAHQQGRLHGILNGVNYANMRVAQKGKLYTNILKQIYRWIQEESKKYKADILANTGEKVVELLDNPPSFIASSVARMTEQKFYFFKRNPLALKAILEKLKANNGIFILLGTGEPEYEVLMREISYQHSNFIFINGQSEDIIDSIYLESDLYFMPSLFEPCGISQMLAMRNGVLCLVHHTGGLIDTVQDGIDGFAFKGESINETINNMVTSFDACLKIFNEDKTTWKKMRKKAKAARFSWEDSVKEYYAKLYTY</sequence>
<feature type="domain" description="Starch synthase catalytic" evidence="6">
    <location>
        <begin position="4"/>
        <end position="257"/>
    </location>
</feature>
<evidence type="ECO:0000256" key="3">
    <source>
        <dbReference type="ARBA" id="ARBA00022676"/>
    </source>
</evidence>
<dbReference type="OrthoDB" id="9808590at2"/>
<accession>A0A2G1VU28</accession>
<evidence type="ECO:0000313" key="8">
    <source>
        <dbReference type="Proteomes" id="UP000229433"/>
    </source>
</evidence>
<dbReference type="Pfam" id="PF08323">
    <property type="entry name" value="Glyco_transf_5"/>
    <property type="match status" value="1"/>
</dbReference>
<evidence type="ECO:0000313" key="7">
    <source>
        <dbReference type="EMBL" id="PHQ30265.1"/>
    </source>
</evidence>
<dbReference type="EC" id="2.4.1.21" evidence="2"/>
<feature type="domain" description="Glycosyl transferase family 1" evidence="5">
    <location>
        <begin position="354"/>
        <end position="460"/>
    </location>
</feature>
<dbReference type="PANTHER" id="PTHR45825">
    <property type="entry name" value="GRANULE-BOUND STARCH SYNTHASE 1, CHLOROPLASTIC/AMYLOPLASTIC"/>
    <property type="match status" value="1"/>
</dbReference>
<keyword evidence="3" id="KW-0328">Glycosyltransferase</keyword>
<dbReference type="AlphaFoldDB" id="A0A2G1VU28"/>
<dbReference type="InterPro" id="IPR013534">
    <property type="entry name" value="Starch_synth_cat_dom"/>
</dbReference>
<name>A0A2G1VU28_9FLAO</name>